<dbReference type="OrthoDB" id="550440at2759"/>
<dbReference type="PANTHER" id="PTHR34894:SF5">
    <property type="entry name" value="EF-HAND DOMAIN-CONTAINING PROTEIN"/>
    <property type="match status" value="1"/>
</dbReference>
<evidence type="ECO:0000313" key="4">
    <source>
        <dbReference type="Proteomes" id="UP000075714"/>
    </source>
</evidence>
<keyword evidence="4" id="KW-1185">Reference proteome</keyword>
<dbReference type="PANTHER" id="PTHR34894">
    <property type="entry name" value="SAM-DEPENDENT METHYLTRANSFERASE RSMI, CONSERVED SITE"/>
    <property type="match status" value="1"/>
</dbReference>
<dbReference type="AlphaFoldDB" id="A0A150H341"/>
<evidence type="ECO:0000256" key="2">
    <source>
        <dbReference type="SAM" id="MobiDB-lite"/>
    </source>
</evidence>
<feature type="coiled-coil region" evidence="1">
    <location>
        <begin position="406"/>
        <end position="447"/>
    </location>
</feature>
<proteinExistence type="predicted"/>
<feature type="coiled-coil region" evidence="1">
    <location>
        <begin position="3"/>
        <end position="131"/>
    </location>
</feature>
<feature type="compositionally biased region" description="Basic and acidic residues" evidence="2">
    <location>
        <begin position="360"/>
        <end position="373"/>
    </location>
</feature>
<reference evidence="4" key="1">
    <citation type="journal article" date="2016" name="Nat. Commun.">
        <title>The Gonium pectorale genome demonstrates co-option of cell cycle regulation during the evolution of multicellularity.</title>
        <authorList>
            <person name="Hanschen E.R."/>
            <person name="Marriage T.N."/>
            <person name="Ferris P.J."/>
            <person name="Hamaji T."/>
            <person name="Toyoda A."/>
            <person name="Fujiyama A."/>
            <person name="Neme R."/>
            <person name="Noguchi H."/>
            <person name="Minakuchi Y."/>
            <person name="Suzuki M."/>
            <person name="Kawai-Toyooka H."/>
            <person name="Smith D.R."/>
            <person name="Sparks H."/>
            <person name="Anderson J."/>
            <person name="Bakaric R."/>
            <person name="Luria V."/>
            <person name="Karger A."/>
            <person name="Kirschner M.W."/>
            <person name="Durand P.M."/>
            <person name="Michod R.E."/>
            <person name="Nozaki H."/>
            <person name="Olson B.J."/>
        </authorList>
    </citation>
    <scope>NUCLEOTIDE SEQUENCE [LARGE SCALE GENOMIC DNA]</scope>
    <source>
        <strain evidence="4">NIES-2863</strain>
    </source>
</reference>
<accession>A0A150H341</accession>
<feature type="coiled-coil region" evidence="1">
    <location>
        <begin position="182"/>
        <end position="216"/>
    </location>
</feature>
<gene>
    <name evidence="3" type="ORF">GPECTOR_1g53</name>
</gene>
<dbReference type="STRING" id="33097.A0A150H341"/>
<feature type="region of interest" description="Disordered" evidence="2">
    <location>
        <begin position="627"/>
        <end position="668"/>
    </location>
</feature>
<evidence type="ECO:0000313" key="3">
    <source>
        <dbReference type="EMBL" id="KXZ56589.1"/>
    </source>
</evidence>
<feature type="region of interest" description="Disordered" evidence="2">
    <location>
        <begin position="727"/>
        <end position="779"/>
    </location>
</feature>
<name>A0A150H341_GONPE</name>
<feature type="region of interest" description="Disordered" evidence="2">
    <location>
        <begin position="145"/>
        <end position="175"/>
    </location>
</feature>
<dbReference type="EMBL" id="LSYV01000002">
    <property type="protein sequence ID" value="KXZ56589.1"/>
    <property type="molecule type" value="Genomic_DNA"/>
</dbReference>
<dbReference type="Proteomes" id="UP000075714">
    <property type="component" value="Unassembled WGS sequence"/>
</dbReference>
<feature type="compositionally biased region" description="Low complexity" evidence="2">
    <location>
        <begin position="749"/>
        <end position="770"/>
    </location>
</feature>
<feature type="compositionally biased region" description="Low complexity" evidence="2">
    <location>
        <begin position="653"/>
        <end position="668"/>
    </location>
</feature>
<keyword evidence="1" id="KW-0175">Coiled coil</keyword>
<organism evidence="3 4">
    <name type="scientific">Gonium pectorale</name>
    <name type="common">Green alga</name>
    <dbReference type="NCBI Taxonomy" id="33097"/>
    <lineage>
        <taxon>Eukaryota</taxon>
        <taxon>Viridiplantae</taxon>
        <taxon>Chlorophyta</taxon>
        <taxon>core chlorophytes</taxon>
        <taxon>Chlorophyceae</taxon>
        <taxon>CS clade</taxon>
        <taxon>Chlamydomonadales</taxon>
        <taxon>Volvocaceae</taxon>
        <taxon>Gonium</taxon>
    </lineage>
</organism>
<protein>
    <submittedName>
        <fullName evidence="3">Uncharacterized protein</fullName>
    </submittedName>
</protein>
<sequence length="805" mass="85862">MDLRAALGESARLREELATLSQRHDGERSNLVHDRSQLQAQLRALQEELAALQRKHESELQHMAAEELGRLQDVRREYACLEQQLQAEQERADAAVTRASAELRECQKALAAAEQQARDALQEALRSATQASTFQSQLLTLRQQLQRQHENAPAPKEPGVPGAGTKGPTNVADAATNTDTAQPEFGAELARLQQQIAALERQRAALQSELERTQPKLAAMEARHTAAARQVSLLTAELKSREDGHAQAQQLLEEVVAQRVAQQADADARLVCEMREQLYDCQARLTQSELAAEQAAAALQKSRAELDAARGQLHQLQQERQQHKLIRNQSHDQECQTDGHWPTGRPHFADRGQCSRRNSPGHDRRAGGGDAPHDGASQPDAGQDDQDDARKQLALQAEVTALRCRAAEAEALAAARTERVADLRAQEQQLEADCAALQRQAEEGVRQLQDVITQCRSSAGELFSTLDSDCARLRSTRVSLLADVEAARGLLTDCTAALRIAKAALQARDSLDSALAGLTSAAAGAEGGGSVGLKALHHVKVVFGCLTELCGRAESLAVSLAPLLTRLEAAAAKRCEPGEQASNARSQAAGHTAAAGELQCGFERLWCCIDEHLAGLARLVAQPGLPQAEPHPQCHTVTAKPEDQMPPADSRDSSGGSAAGGNQQSASALGHDAEVLRAPPGVAKVAEAGPSRLALQGAAVGYQKEHEKGRLSTQAKGSSYGGAALPAAANRRHVASSEGGASRQPGRMSEAAAAVRSSASDASASAQEAAPVNPERRRLEARLQQVLQLAKDLQTRDRSAPMGVA</sequence>
<feature type="region of interest" description="Disordered" evidence="2">
    <location>
        <begin position="315"/>
        <end position="389"/>
    </location>
</feature>
<evidence type="ECO:0000256" key="1">
    <source>
        <dbReference type="SAM" id="Coils"/>
    </source>
</evidence>
<comment type="caution">
    <text evidence="3">The sequence shown here is derived from an EMBL/GenBank/DDBJ whole genome shotgun (WGS) entry which is preliminary data.</text>
</comment>